<proteinExistence type="predicted"/>
<name>A0A2A9D602_9MICO</name>
<feature type="chain" id="PRO_5039289897" evidence="2">
    <location>
        <begin position="22"/>
        <end position="443"/>
    </location>
</feature>
<dbReference type="AlphaFoldDB" id="A0A2A9D602"/>
<dbReference type="InterPro" id="IPR006059">
    <property type="entry name" value="SBP"/>
</dbReference>
<dbReference type="PANTHER" id="PTHR43649">
    <property type="entry name" value="ARABINOSE-BINDING PROTEIN-RELATED"/>
    <property type="match status" value="1"/>
</dbReference>
<comment type="caution">
    <text evidence="3">The sequence shown here is derived from an EMBL/GenBank/DDBJ whole genome shotgun (WGS) entry which is preliminary data.</text>
</comment>
<feature type="signal peptide" evidence="2">
    <location>
        <begin position="1"/>
        <end position="21"/>
    </location>
</feature>
<keyword evidence="2" id="KW-0732">Signal</keyword>
<accession>A0A2A9D602</accession>
<dbReference type="Gene3D" id="3.40.190.10">
    <property type="entry name" value="Periplasmic binding protein-like II"/>
    <property type="match status" value="2"/>
</dbReference>
<organism evidence="3 4">
    <name type="scientific">Serinibacter salmoneus</name>
    <dbReference type="NCBI Taxonomy" id="556530"/>
    <lineage>
        <taxon>Bacteria</taxon>
        <taxon>Bacillati</taxon>
        <taxon>Actinomycetota</taxon>
        <taxon>Actinomycetes</taxon>
        <taxon>Micrococcales</taxon>
        <taxon>Beutenbergiaceae</taxon>
        <taxon>Serinibacter</taxon>
    </lineage>
</organism>
<feature type="compositionally biased region" description="Low complexity" evidence="1">
    <location>
        <begin position="38"/>
        <end position="47"/>
    </location>
</feature>
<evidence type="ECO:0000256" key="2">
    <source>
        <dbReference type="SAM" id="SignalP"/>
    </source>
</evidence>
<dbReference type="Proteomes" id="UP000224915">
    <property type="component" value="Unassembled WGS sequence"/>
</dbReference>
<dbReference type="InterPro" id="IPR050490">
    <property type="entry name" value="Bact_solute-bd_prot1"/>
</dbReference>
<dbReference type="SUPFAM" id="SSF53850">
    <property type="entry name" value="Periplasmic binding protein-like II"/>
    <property type="match status" value="1"/>
</dbReference>
<dbReference type="PROSITE" id="PS51257">
    <property type="entry name" value="PROKAR_LIPOPROTEIN"/>
    <property type="match status" value="1"/>
</dbReference>
<dbReference type="EMBL" id="PDJD01000001">
    <property type="protein sequence ID" value="PFG21270.1"/>
    <property type="molecule type" value="Genomic_DNA"/>
</dbReference>
<feature type="region of interest" description="Disordered" evidence="1">
    <location>
        <begin position="28"/>
        <end position="47"/>
    </location>
</feature>
<evidence type="ECO:0000313" key="4">
    <source>
        <dbReference type="Proteomes" id="UP000224915"/>
    </source>
</evidence>
<dbReference type="Pfam" id="PF01547">
    <property type="entry name" value="SBP_bac_1"/>
    <property type="match status" value="1"/>
</dbReference>
<dbReference type="PANTHER" id="PTHR43649:SF14">
    <property type="entry name" value="BLR3389 PROTEIN"/>
    <property type="match status" value="1"/>
</dbReference>
<dbReference type="RefSeq" id="WP_098470125.1">
    <property type="nucleotide sequence ID" value="NZ_PDJD01000001.1"/>
</dbReference>
<evidence type="ECO:0000256" key="1">
    <source>
        <dbReference type="SAM" id="MobiDB-lite"/>
    </source>
</evidence>
<dbReference type="OrthoDB" id="8317736at2"/>
<keyword evidence="4" id="KW-1185">Reference proteome</keyword>
<sequence length="443" mass="47161">MQTKRRLSVVAALTASIGLLAACGSGVQPGEGSDAGDGESSAAGGSATASAWITTGSSALWADSFEWWNEQNPDEAFEVEAFANDAYKEKIRTAVGAGNAPTLIFGWGGGGLKEYVDNGNVVDITEGTQDVLDRVIPSVAAGGIVDGSVYGVPNAQSQPVIMYYNAELFEQVGAEVPTTWDEVMEVTATFNEAGIAPFSVAGQSKWPYLMWIQYLTDRIGGPEVFQAVLDNEPDAWSDPAITEALTKIQELVEADGFVDGYGSVVADANADLALLYTGRAAMMLQGSWVYSTFKADAEEFTMDGGLGYTTFPEVEGGAGDPANIVGNTSNYWSVSADADEAAQETAVSYLNEIIFDEEYTDLLLSEGGVPPVTGLEDRIAEIEDSSFVELAYGMVRDAPHFQLSWDQALAPAAAQELLTNLENIFLLQITPQEFVDNMNATIE</sequence>
<gene>
    <name evidence="3" type="ORF">ATL40_2896</name>
</gene>
<evidence type="ECO:0000313" key="3">
    <source>
        <dbReference type="EMBL" id="PFG21270.1"/>
    </source>
</evidence>
<protein>
    <submittedName>
        <fullName evidence="3">Carbohydrate ABC transporter substrate-binding protein (CUT1 family)</fullName>
    </submittedName>
</protein>
<reference evidence="3 4" key="1">
    <citation type="submission" date="2017-10" db="EMBL/GenBank/DDBJ databases">
        <title>Sequencing the genomes of 1000 actinobacteria strains.</title>
        <authorList>
            <person name="Klenk H.-P."/>
        </authorList>
    </citation>
    <scope>NUCLEOTIDE SEQUENCE [LARGE SCALE GENOMIC DNA]</scope>
    <source>
        <strain evidence="3 4">DSM 21801</strain>
    </source>
</reference>